<dbReference type="GO" id="GO:0006302">
    <property type="term" value="P:double-strand break repair"/>
    <property type="evidence" value="ECO:0007669"/>
    <property type="project" value="TreeGrafter"/>
</dbReference>
<dbReference type="EMBL" id="LJIJ01004742">
    <property type="protein sequence ID" value="ODM87753.1"/>
    <property type="molecule type" value="Genomic_DNA"/>
</dbReference>
<dbReference type="InterPro" id="IPR051547">
    <property type="entry name" value="TDP2-like"/>
</dbReference>
<feature type="domain" description="Endonuclease/exonuclease/phosphatase" evidence="11">
    <location>
        <begin position="5"/>
        <end position="162"/>
    </location>
</feature>
<dbReference type="GO" id="GO:0005737">
    <property type="term" value="C:cytoplasm"/>
    <property type="evidence" value="ECO:0007669"/>
    <property type="project" value="TreeGrafter"/>
</dbReference>
<comment type="cofactor">
    <cofactor evidence="1">
        <name>Mn(2+)</name>
        <dbReference type="ChEBI" id="CHEBI:29035"/>
    </cofactor>
</comment>
<dbReference type="SUPFAM" id="SSF56219">
    <property type="entry name" value="DNase I-like"/>
    <property type="match status" value="1"/>
</dbReference>
<evidence type="ECO:0000256" key="5">
    <source>
        <dbReference type="ARBA" id="ARBA00022723"/>
    </source>
</evidence>
<evidence type="ECO:0000256" key="2">
    <source>
        <dbReference type="ARBA" id="ARBA00001946"/>
    </source>
</evidence>
<accession>A0A1D2M461</accession>
<dbReference type="InterPro" id="IPR036691">
    <property type="entry name" value="Endo/exonu/phosph_ase_sf"/>
</dbReference>
<dbReference type="GO" id="GO:0016605">
    <property type="term" value="C:PML body"/>
    <property type="evidence" value="ECO:0007669"/>
    <property type="project" value="UniProtKB-SubCell"/>
</dbReference>
<dbReference type="STRING" id="48709.A0A1D2M461"/>
<evidence type="ECO:0000313" key="12">
    <source>
        <dbReference type="EMBL" id="ODM87753.1"/>
    </source>
</evidence>
<name>A0A1D2M461_ORCCI</name>
<keyword evidence="6" id="KW-0227">DNA damage</keyword>
<dbReference type="AlphaFoldDB" id="A0A1D2M461"/>
<comment type="cofactor">
    <cofactor evidence="2">
        <name>Mg(2+)</name>
        <dbReference type="ChEBI" id="CHEBI:18420"/>
    </cofactor>
</comment>
<comment type="caution">
    <text evidence="12">The sequence shown here is derived from an EMBL/GenBank/DDBJ whole genome shotgun (WGS) entry which is preliminary data.</text>
</comment>
<dbReference type="Gene3D" id="3.60.10.10">
    <property type="entry name" value="Endonuclease/exonuclease/phosphatase"/>
    <property type="match status" value="1"/>
</dbReference>
<dbReference type="Proteomes" id="UP000094527">
    <property type="component" value="Unassembled WGS sequence"/>
</dbReference>
<evidence type="ECO:0000256" key="4">
    <source>
        <dbReference type="ARBA" id="ARBA00022722"/>
    </source>
</evidence>
<keyword evidence="13" id="KW-1185">Reference proteome</keyword>
<proteinExistence type="predicted"/>
<evidence type="ECO:0000256" key="6">
    <source>
        <dbReference type="ARBA" id="ARBA00022763"/>
    </source>
</evidence>
<dbReference type="GO" id="GO:0004518">
    <property type="term" value="F:nuclease activity"/>
    <property type="evidence" value="ECO:0007669"/>
    <property type="project" value="UniProtKB-KW"/>
</dbReference>
<keyword evidence="5" id="KW-0479">Metal-binding</keyword>
<comment type="subcellular location">
    <subcellularLocation>
        <location evidence="3">Nucleus</location>
        <location evidence="3">PML body</location>
    </subcellularLocation>
</comment>
<evidence type="ECO:0000256" key="3">
    <source>
        <dbReference type="ARBA" id="ARBA00004322"/>
    </source>
</evidence>
<keyword evidence="7" id="KW-0378">Hydrolase</keyword>
<gene>
    <name evidence="12" type="ORF">Ocin01_18932</name>
</gene>
<dbReference type="PANTHER" id="PTHR15822">
    <property type="entry name" value="TRAF AND TNF RECEPTOR-ASSOCIATED PROTEIN"/>
    <property type="match status" value="1"/>
</dbReference>
<dbReference type="GO" id="GO:0046872">
    <property type="term" value="F:metal ion binding"/>
    <property type="evidence" value="ECO:0007669"/>
    <property type="project" value="UniProtKB-KW"/>
</dbReference>
<organism evidence="12 13">
    <name type="scientific">Orchesella cincta</name>
    <name type="common">Springtail</name>
    <name type="synonym">Podura cincta</name>
    <dbReference type="NCBI Taxonomy" id="48709"/>
    <lineage>
        <taxon>Eukaryota</taxon>
        <taxon>Metazoa</taxon>
        <taxon>Ecdysozoa</taxon>
        <taxon>Arthropoda</taxon>
        <taxon>Hexapoda</taxon>
        <taxon>Collembola</taxon>
        <taxon>Entomobryomorpha</taxon>
        <taxon>Entomobryoidea</taxon>
        <taxon>Orchesellidae</taxon>
        <taxon>Orchesellinae</taxon>
        <taxon>Orchesella</taxon>
    </lineage>
</organism>
<dbReference type="InterPro" id="IPR005135">
    <property type="entry name" value="Endo/exonuclease/phosphatase"/>
</dbReference>
<evidence type="ECO:0000259" key="11">
    <source>
        <dbReference type="Pfam" id="PF03372"/>
    </source>
</evidence>
<keyword evidence="9" id="KW-0234">DNA repair</keyword>
<evidence type="ECO:0000256" key="8">
    <source>
        <dbReference type="ARBA" id="ARBA00022842"/>
    </source>
</evidence>
<evidence type="ECO:0000256" key="7">
    <source>
        <dbReference type="ARBA" id="ARBA00022801"/>
    </source>
</evidence>
<evidence type="ECO:0000256" key="1">
    <source>
        <dbReference type="ARBA" id="ARBA00001936"/>
    </source>
</evidence>
<reference evidence="12 13" key="1">
    <citation type="journal article" date="2016" name="Genome Biol. Evol.">
        <title>Gene Family Evolution Reflects Adaptation to Soil Environmental Stressors in the Genome of the Collembolan Orchesella cincta.</title>
        <authorList>
            <person name="Faddeeva-Vakhrusheva A."/>
            <person name="Derks M.F."/>
            <person name="Anvar S.Y."/>
            <person name="Agamennone V."/>
            <person name="Suring W."/>
            <person name="Smit S."/>
            <person name="van Straalen N.M."/>
            <person name="Roelofs D."/>
        </authorList>
    </citation>
    <scope>NUCLEOTIDE SEQUENCE [LARGE SCALE GENOMIC DNA]</scope>
    <source>
        <tissue evidence="12">Mixed pool</tissue>
    </source>
</reference>
<dbReference type="OrthoDB" id="9975959at2759"/>
<dbReference type="PANTHER" id="PTHR15822:SF4">
    <property type="entry name" value="TYROSYL-DNA PHOSPHODIESTERASE 2"/>
    <property type="match status" value="1"/>
</dbReference>
<keyword evidence="4" id="KW-0540">Nuclease</keyword>
<keyword evidence="8" id="KW-0460">Magnesium</keyword>
<evidence type="ECO:0000256" key="10">
    <source>
        <dbReference type="ARBA" id="ARBA00023242"/>
    </source>
</evidence>
<evidence type="ECO:0000256" key="9">
    <source>
        <dbReference type="ARBA" id="ARBA00023204"/>
    </source>
</evidence>
<keyword evidence="10" id="KW-0539">Nucleus</keyword>
<protein>
    <submittedName>
        <fullName evidence="12">Tyrosyl-DNA phosphodiesterase 2</fullName>
    </submittedName>
</protein>
<evidence type="ECO:0000313" key="13">
    <source>
        <dbReference type="Proteomes" id="UP000094527"/>
    </source>
</evidence>
<dbReference type="GO" id="GO:0003697">
    <property type="term" value="F:single-stranded DNA binding"/>
    <property type="evidence" value="ECO:0007669"/>
    <property type="project" value="TreeGrafter"/>
</dbReference>
<dbReference type="GO" id="GO:0070260">
    <property type="term" value="F:5'-tyrosyl-DNA phosphodiesterase activity"/>
    <property type="evidence" value="ECO:0007669"/>
    <property type="project" value="TreeGrafter"/>
</dbReference>
<sequence>MVSILSWNLDGLDDEELEARTEAVIGIVLQGNYDVVFFQELVPSTFIKYCEGLSEKYKVISGFAGCVYFIATLLRKAPSIRYLDHYIHPFPNTTMGRNLLVTKVSIVNLKLALLNTHLESMLPSSEERKTQLKTCFQIALNFPPDFNVFFGGDMNLRDWEATADSENMRISGFKMGVG</sequence>
<dbReference type="Pfam" id="PF03372">
    <property type="entry name" value="Exo_endo_phos"/>
    <property type="match status" value="1"/>
</dbReference>